<accession>B2ALG2</accession>
<dbReference type="KEGG" id="pan:PODANSg1915"/>
<keyword evidence="4" id="KW-1185">Reference proteome</keyword>
<gene>
    <name evidence="2" type="ORF">PODANS_5_3530</name>
</gene>
<dbReference type="Pfam" id="PF20150">
    <property type="entry name" value="2EXR"/>
    <property type="match status" value="1"/>
</dbReference>
<evidence type="ECO:0000259" key="1">
    <source>
        <dbReference type="Pfam" id="PF20150"/>
    </source>
</evidence>
<protein>
    <submittedName>
        <fullName evidence="2">Podospora anserina S mat+ genomic DNA chromosome 5, supercontig 4</fullName>
    </submittedName>
</protein>
<feature type="domain" description="2EXR" evidence="1">
    <location>
        <begin position="31"/>
        <end position="120"/>
    </location>
</feature>
<reference evidence="3" key="4">
    <citation type="submission" date="2015-04" db="EMBL/GenBank/DDBJ databases">
        <title>Maintaining two mating types: Structure of the mating type locus and its role in heterokaryosis in Podospora anserina.</title>
        <authorList>
            <person name="Grognet P."/>
            <person name="Bidard F."/>
            <person name="Kuchly C."/>
            <person name="Chan Ho Tong L."/>
            <person name="Coppin E."/>
            <person name="Ait Benkhali J."/>
            <person name="Couloux A."/>
            <person name="Wincker P."/>
            <person name="Debuchy R."/>
            <person name="Silar P."/>
        </authorList>
    </citation>
    <scope>NUCLEOTIDE SEQUENCE</scope>
</reference>
<organism evidence="2">
    <name type="scientific">Podospora anserina (strain S / ATCC MYA-4624 / DSM 980 / FGSC 10383)</name>
    <name type="common">Pleurage anserina</name>
    <dbReference type="NCBI Taxonomy" id="515849"/>
    <lineage>
        <taxon>Eukaryota</taxon>
        <taxon>Fungi</taxon>
        <taxon>Dikarya</taxon>
        <taxon>Ascomycota</taxon>
        <taxon>Pezizomycotina</taxon>
        <taxon>Sordariomycetes</taxon>
        <taxon>Sordariomycetidae</taxon>
        <taxon>Sordariales</taxon>
        <taxon>Podosporaceae</taxon>
        <taxon>Podospora</taxon>
        <taxon>Podospora anserina</taxon>
    </lineage>
</organism>
<dbReference type="InterPro" id="IPR045518">
    <property type="entry name" value="2EXR"/>
</dbReference>
<evidence type="ECO:0000313" key="4">
    <source>
        <dbReference type="Proteomes" id="UP000001197"/>
    </source>
</evidence>
<dbReference type="OrthoDB" id="3473305at2759"/>
<evidence type="ECO:0000313" key="2">
    <source>
        <dbReference type="EMBL" id="CAP64800.1"/>
    </source>
</evidence>
<dbReference type="VEuPathDB" id="FungiDB:PODANS_5_3530"/>
<proteinExistence type="predicted"/>
<dbReference type="EMBL" id="CU633866">
    <property type="protein sequence ID" value="CAP64800.1"/>
    <property type="molecule type" value="Genomic_DNA"/>
</dbReference>
<dbReference type="GeneID" id="6189080"/>
<reference evidence="2 4" key="1">
    <citation type="journal article" date="2008" name="Genome Biol.">
        <title>The genome sequence of the model ascomycete fungus Podospora anserina.</title>
        <authorList>
            <person name="Espagne E."/>
            <person name="Lespinet O."/>
            <person name="Malagnac F."/>
            <person name="Da Silva C."/>
            <person name="Jaillon O."/>
            <person name="Porcel B.M."/>
            <person name="Couloux A."/>
            <person name="Aury J.-M."/>
            <person name="Segurens B."/>
            <person name="Poulain J."/>
            <person name="Anthouard V."/>
            <person name="Grossetete S."/>
            <person name="Khalili H."/>
            <person name="Coppin E."/>
            <person name="Dequard-Chablat M."/>
            <person name="Picard M."/>
            <person name="Contamine V."/>
            <person name="Arnaise S."/>
            <person name="Bourdais A."/>
            <person name="Berteaux-Lecellier V."/>
            <person name="Gautheret D."/>
            <person name="de Vries R.P."/>
            <person name="Battaglia E."/>
            <person name="Coutinho P.M."/>
            <person name="Danchin E.G.J."/>
            <person name="Henrissat B."/>
            <person name="El Khoury R."/>
            <person name="Sainsard-Chanet A."/>
            <person name="Boivin A."/>
            <person name="Pinan-Lucarre B."/>
            <person name="Sellem C.H."/>
            <person name="Debuchy R."/>
            <person name="Wincker P."/>
            <person name="Weissenbach J."/>
            <person name="Silar P."/>
        </authorList>
    </citation>
    <scope>NUCLEOTIDE SEQUENCE [LARGE SCALE GENOMIC DNA]</scope>
    <source>
        <strain evidence="4">S / ATCC MYA-4624 / DSM 980 / FGSC 10383</strain>
        <strain evidence="2">S mat+</strain>
    </source>
</reference>
<dbReference type="HOGENOM" id="CLU_536503_0_0_1"/>
<name>B2ALG2_PODAN</name>
<dbReference type="RefSeq" id="XP_001904893.1">
    <property type="nucleotide sequence ID" value="XM_001904858.1"/>
</dbReference>
<sequence>MLPRRNSNHQRPVLSQQLDLTGQSGLPSGFRFRSLPVELRLQVYREAWKSTIILVSFHGCWQPLQVMKRGKMPATLHLCLEARQETLKYYHLYKASAAKLVAPKISFTQCGYINPNLDIIHLDVPFGSGPVEGHIQIERLSPATLRLTLGRALVPSAVLKWFAEKPQLFAGLKTIDFWVWTPSRMFENGVTERYRICRVPPSTPLTPVVHRKNIVYKPAAVDSRLCPNSHCQTPIWHWKYDPEASYCVASTGPYIISQRPFVRGEEIKLPDPDGSARVVMPSISFDWKATRARALLRETDVLLFDPGDGMKRREWVICKVVDPSEIPNKLVIQLGARYLLYLDWDLAHYATLLQQREITALMEQHPDTSQFLTEMLPMLDHLSITRYSRSPPLGPDWYYTKYRDWEGCKDVAHGVCGPGWLYAAGQSFPLQGLHQSGVEELYPKARENRIRKVMKSREVIDNGGKGCQICQGFLPINSPGRPCQMCWEIVPSVRSWETEWSTWKWAPL</sequence>
<dbReference type="AlphaFoldDB" id="B2ALG2"/>
<dbReference type="EMBL" id="FO904940">
    <property type="protein sequence ID" value="CDP29310.1"/>
    <property type="molecule type" value="Genomic_DNA"/>
</dbReference>
<dbReference type="Proteomes" id="UP000001197">
    <property type="component" value="Chromosome 5"/>
</dbReference>
<reference evidence="4" key="3">
    <citation type="journal article" date="2014" name="Genetics">
        <title>Maintaining two mating types: Structure of the mating type locus and its role in heterokaryosis in Podospora anserina.</title>
        <authorList>
            <person name="Grognet P."/>
            <person name="Bidard F."/>
            <person name="Kuchly C."/>
            <person name="Tong L.C.H."/>
            <person name="Coppin E."/>
            <person name="Benkhali J.A."/>
            <person name="Couloux A."/>
            <person name="Wincker P."/>
            <person name="Debuchy R."/>
            <person name="Silar P."/>
        </authorList>
    </citation>
    <scope>GENOME REANNOTATION</scope>
    <source>
        <strain evidence="4">S / ATCC MYA-4624 / DSM 980 / FGSC 10383</strain>
    </source>
</reference>
<evidence type="ECO:0000313" key="3">
    <source>
        <dbReference type="EMBL" id="CDP29310.1"/>
    </source>
</evidence>
<reference evidence="2" key="2">
    <citation type="submission" date="2008-07" db="EMBL/GenBank/DDBJ databases">
        <authorList>
            <person name="Genoscope - CEA"/>
        </authorList>
    </citation>
    <scope>NUCLEOTIDE SEQUENCE</scope>
    <source>
        <strain evidence="2">S mat+</strain>
    </source>
</reference>